<proteinExistence type="predicted"/>
<name>A0ABN9S6K2_9DINO</name>
<keyword evidence="3" id="KW-1185">Reference proteome</keyword>
<evidence type="ECO:0000313" key="2">
    <source>
        <dbReference type="EMBL" id="CAK0827398.1"/>
    </source>
</evidence>
<evidence type="ECO:0000256" key="1">
    <source>
        <dbReference type="SAM" id="MobiDB-lite"/>
    </source>
</evidence>
<sequence>MGSSLSHCCGSVAQLVGGRRRDDRPGGPPPRPQGPPQEPSPGSPARPEPPASPDDVATLEAQAARLRSSIARRRSVAGCSNDTDNVSGISNHYERTLERTEQQLRAARSLQEKAAPPADPAHARTYSGTGSTTGSSARS</sequence>
<feature type="compositionally biased region" description="Low complexity" evidence="1">
    <location>
        <begin position="127"/>
        <end position="139"/>
    </location>
</feature>
<feature type="compositionally biased region" description="Pro residues" evidence="1">
    <location>
        <begin position="26"/>
        <end position="52"/>
    </location>
</feature>
<feature type="region of interest" description="Disordered" evidence="1">
    <location>
        <begin position="1"/>
        <end position="55"/>
    </location>
</feature>
<evidence type="ECO:0000313" key="3">
    <source>
        <dbReference type="Proteomes" id="UP001189429"/>
    </source>
</evidence>
<organism evidence="2 3">
    <name type="scientific">Prorocentrum cordatum</name>
    <dbReference type="NCBI Taxonomy" id="2364126"/>
    <lineage>
        <taxon>Eukaryota</taxon>
        <taxon>Sar</taxon>
        <taxon>Alveolata</taxon>
        <taxon>Dinophyceae</taxon>
        <taxon>Prorocentrales</taxon>
        <taxon>Prorocentraceae</taxon>
        <taxon>Prorocentrum</taxon>
    </lineage>
</organism>
<accession>A0ABN9S6K2</accession>
<reference evidence="2" key="1">
    <citation type="submission" date="2023-10" db="EMBL/GenBank/DDBJ databases">
        <authorList>
            <person name="Chen Y."/>
            <person name="Shah S."/>
            <person name="Dougan E. K."/>
            <person name="Thang M."/>
            <person name="Chan C."/>
        </authorList>
    </citation>
    <scope>NUCLEOTIDE SEQUENCE [LARGE SCALE GENOMIC DNA]</scope>
</reference>
<protein>
    <submittedName>
        <fullName evidence="2">Uncharacterized protein</fullName>
    </submittedName>
</protein>
<feature type="region of interest" description="Disordered" evidence="1">
    <location>
        <begin position="107"/>
        <end position="139"/>
    </location>
</feature>
<dbReference type="EMBL" id="CAUYUJ010009668">
    <property type="protein sequence ID" value="CAK0827398.1"/>
    <property type="molecule type" value="Genomic_DNA"/>
</dbReference>
<comment type="caution">
    <text evidence="2">The sequence shown here is derived from an EMBL/GenBank/DDBJ whole genome shotgun (WGS) entry which is preliminary data.</text>
</comment>
<gene>
    <name evidence="2" type="ORF">PCOR1329_LOCUS26951</name>
</gene>
<dbReference type="Proteomes" id="UP001189429">
    <property type="component" value="Unassembled WGS sequence"/>
</dbReference>
<feature type="region of interest" description="Disordered" evidence="1">
    <location>
        <begin position="69"/>
        <end position="91"/>
    </location>
</feature>
<feature type="compositionally biased region" description="Polar residues" evidence="1">
    <location>
        <begin position="78"/>
        <end position="90"/>
    </location>
</feature>